<name>A0A699JNW9_TANCI</name>
<protein>
    <submittedName>
        <fullName evidence="1">Uncharacterized protein</fullName>
    </submittedName>
</protein>
<proteinExistence type="predicted"/>
<gene>
    <name evidence="1" type="ORF">Tci_616928</name>
</gene>
<organism evidence="1">
    <name type="scientific">Tanacetum cinerariifolium</name>
    <name type="common">Dalmatian daisy</name>
    <name type="synonym">Chrysanthemum cinerariifolium</name>
    <dbReference type="NCBI Taxonomy" id="118510"/>
    <lineage>
        <taxon>Eukaryota</taxon>
        <taxon>Viridiplantae</taxon>
        <taxon>Streptophyta</taxon>
        <taxon>Embryophyta</taxon>
        <taxon>Tracheophyta</taxon>
        <taxon>Spermatophyta</taxon>
        <taxon>Magnoliopsida</taxon>
        <taxon>eudicotyledons</taxon>
        <taxon>Gunneridae</taxon>
        <taxon>Pentapetalae</taxon>
        <taxon>asterids</taxon>
        <taxon>campanulids</taxon>
        <taxon>Asterales</taxon>
        <taxon>Asteraceae</taxon>
        <taxon>Asteroideae</taxon>
        <taxon>Anthemideae</taxon>
        <taxon>Anthemidinae</taxon>
        <taxon>Tanacetum</taxon>
    </lineage>
</organism>
<evidence type="ECO:0000313" key="1">
    <source>
        <dbReference type="EMBL" id="GFA44956.1"/>
    </source>
</evidence>
<dbReference type="AlphaFoldDB" id="A0A699JNW9"/>
<accession>A0A699JNW9</accession>
<reference evidence="1" key="1">
    <citation type="journal article" date="2019" name="Sci. Rep.">
        <title>Draft genome of Tanacetum cinerariifolium, the natural source of mosquito coil.</title>
        <authorList>
            <person name="Yamashiro T."/>
            <person name="Shiraishi A."/>
            <person name="Satake H."/>
            <person name="Nakayama K."/>
        </authorList>
    </citation>
    <scope>NUCLEOTIDE SEQUENCE</scope>
</reference>
<sequence length="86" mass="9647">MRKEESDMWVWGQGHMGRSREGLGIVQVKWGCTGIAGEEVVCFGGNGGLVKIVATARRNVKQLLEVCTAIKEKKKKLPVKDRWQLH</sequence>
<comment type="caution">
    <text evidence="1">The sequence shown here is derived from an EMBL/GenBank/DDBJ whole genome shotgun (WGS) entry which is preliminary data.</text>
</comment>
<dbReference type="EMBL" id="BKCJ010426059">
    <property type="protein sequence ID" value="GFA44956.1"/>
    <property type="molecule type" value="Genomic_DNA"/>
</dbReference>